<accession>A0ABS8YLN7</accession>
<organism evidence="2 3">
    <name type="scientific">Paenibacillus profundus</name>
    <dbReference type="NCBI Taxonomy" id="1173085"/>
    <lineage>
        <taxon>Bacteria</taxon>
        <taxon>Bacillati</taxon>
        <taxon>Bacillota</taxon>
        <taxon>Bacilli</taxon>
        <taxon>Bacillales</taxon>
        <taxon>Paenibacillaceae</taxon>
        <taxon>Paenibacillus</taxon>
    </lineage>
</organism>
<keyword evidence="1" id="KW-0472">Membrane</keyword>
<dbReference type="RefSeq" id="WP_233697202.1">
    <property type="nucleotide sequence ID" value="NZ_JAJNBZ010000010.1"/>
</dbReference>
<protein>
    <submittedName>
        <fullName evidence="2">ABC transporter permease</fullName>
    </submittedName>
</protein>
<keyword evidence="1" id="KW-1133">Transmembrane helix</keyword>
<dbReference type="EMBL" id="JAJNBZ010000010">
    <property type="protein sequence ID" value="MCE5170469.1"/>
    <property type="molecule type" value="Genomic_DNA"/>
</dbReference>
<evidence type="ECO:0000313" key="2">
    <source>
        <dbReference type="EMBL" id="MCE5170469.1"/>
    </source>
</evidence>
<dbReference type="Pfam" id="PF12730">
    <property type="entry name" value="ABC2_membrane_4"/>
    <property type="match status" value="1"/>
</dbReference>
<keyword evidence="3" id="KW-1185">Reference proteome</keyword>
<feature type="transmembrane region" description="Helical" evidence="1">
    <location>
        <begin position="136"/>
        <end position="154"/>
    </location>
</feature>
<feature type="transmembrane region" description="Helical" evidence="1">
    <location>
        <begin position="103"/>
        <end position="124"/>
    </location>
</feature>
<feature type="transmembrane region" description="Helical" evidence="1">
    <location>
        <begin position="217"/>
        <end position="236"/>
    </location>
</feature>
<feature type="transmembrane region" description="Helical" evidence="1">
    <location>
        <begin position="20"/>
        <end position="39"/>
    </location>
</feature>
<proteinExistence type="predicted"/>
<name>A0ABS8YLN7_9BACL</name>
<sequence>MNRAAQLLLSDMKQVRRDPMLIFITVAPLLLVLALKYGVPLVSAQLVAQTGFDLTAHYGVLFGTSLLLIPLVIGVMAGLLMLDERDEQLIAYYAITPLSQEGYFIHRLTLPTLLSGIYILLAFIVVDFSAWSAGQYGFAFVMLLLEGPMMALLLTSFASNKVEGLAWSKLGGLLIFIPVLAYMLPEPWRWGAAVTPTYWVIELFVHNRTMQWNELELLLAGGIGLGVHLIFITVLYRKYARMIA</sequence>
<keyword evidence="1" id="KW-0812">Transmembrane</keyword>
<gene>
    <name evidence="2" type="ORF">LQV63_14230</name>
</gene>
<feature type="transmembrane region" description="Helical" evidence="1">
    <location>
        <begin position="59"/>
        <end position="82"/>
    </location>
</feature>
<comment type="caution">
    <text evidence="2">The sequence shown here is derived from an EMBL/GenBank/DDBJ whole genome shotgun (WGS) entry which is preliminary data.</text>
</comment>
<reference evidence="2 3" key="1">
    <citation type="submission" date="2021-11" db="EMBL/GenBank/DDBJ databases">
        <title>Draft genome sequence of Paenibacillus profundus YoMME, a new Gram-positive bacteria with exoelectrogenic properties.</title>
        <authorList>
            <person name="Hubenova Y."/>
            <person name="Hubenova E."/>
            <person name="Manasiev Y."/>
            <person name="Peykov S."/>
            <person name="Mitov M."/>
        </authorList>
    </citation>
    <scope>NUCLEOTIDE SEQUENCE [LARGE SCALE GENOMIC DNA]</scope>
    <source>
        <strain evidence="2 3">YoMME</strain>
    </source>
</reference>
<evidence type="ECO:0000256" key="1">
    <source>
        <dbReference type="SAM" id="Phobius"/>
    </source>
</evidence>
<feature type="transmembrane region" description="Helical" evidence="1">
    <location>
        <begin position="166"/>
        <end position="184"/>
    </location>
</feature>
<dbReference type="Proteomes" id="UP001199916">
    <property type="component" value="Unassembled WGS sequence"/>
</dbReference>
<evidence type="ECO:0000313" key="3">
    <source>
        <dbReference type="Proteomes" id="UP001199916"/>
    </source>
</evidence>